<dbReference type="HAMAP" id="MF_00215">
    <property type="entry name" value="Pantothen_kinase_1"/>
    <property type="match status" value="1"/>
</dbReference>
<dbReference type="SUPFAM" id="SSF52540">
    <property type="entry name" value="P-loop containing nucleoside triphosphate hydrolases"/>
    <property type="match status" value="1"/>
</dbReference>
<keyword evidence="7 14" id="KW-0963">Cytoplasm</keyword>
<keyword evidence="8 14" id="KW-0808">Transferase</keyword>
<evidence type="ECO:0000256" key="2">
    <source>
        <dbReference type="ARBA" id="ARBA00004496"/>
    </source>
</evidence>
<comment type="catalytic activity">
    <reaction evidence="1 14 15">
        <text>(R)-pantothenate + ATP = (R)-4'-phosphopantothenate + ADP + H(+)</text>
        <dbReference type="Rhea" id="RHEA:16373"/>
        <dbReference type="ChEBI" id="CHEBI:10986"/>
        <dbReference type="ChEBI" id="CHEBI:15378"/>
        <dbReference type="ChEBI" id="CHEBI:29032"/>
        <dbReference type="ChEBI" id="CHEBI:30616"/>
        <dbReference type="ChEBI" id="CHEBI:456216"/>
        <dbReference type="EC" id="2.7.1.33"/>
    </reaction>
</comment>
<evidence type="ECO:0000256" key="7">
    <source>
        <dbReference type="ARBA" id="ARBA00022490"/>
    </source>
</evidence>
<comment type="caution">
    <text evidence="17">The sequence shown here is derived from an EMBL/GenBank/DDBJ whole genome shotgun (WGS) entry which is preliminary data.</text>
</comment>
<dbReference type="EC" id="2.7.1.33" evidence="5 14"/>
<keyword evidence="10 14" id="KW-0418">Kinase</keyword>
<comment type="pathway">
    <text evidence="3 14 15">Cofactor biosynthesis; coenzyme A biosynthesis; CoA from (R)-pantothenate: step 1/5.</text>
</comment>
<evidence type="ECO:0000313" key="17">
    <source>
        <dbReference type="EMBL" id="HIW70379.1"/>
    </source>
</evidence>
<dbReference type="InterPro" id="IPR004566">
    <property type="entry name" value="PanK"/>
</dbReference>
<dbReference type="PANTHER" id="PTHR10285">
    <property type="entry name" value="URIDINE KINASE"/>
    <property type="match status" value="1"/>
</dbReference>
<dbReference type="NCBIfam" id="TIGR00554">
    <property type="entry name" value="panK_bact"/>
    <property type="match status" value="1"/>
</dbReference>
<keyword evidence="9 14" id="KW-0547">Nucleotide-binding</keyword>
<reference evidence="17" key="1">
    <citation type="journal article" date="2021" name="PeerJ">
        <title>Extensive microbial diversity within the chicken gut microbiome revealed by metagenomics and culture.</title>
        <authorList>
            <person name="Gilroy R."/>
            <person name="Ravi A."/>
            <person name="Getino M."/>
            <person name="Pursley I."/>
            <person name="Horton D.L."/>
            <person name="Alikhan N.F."/>
            <person name="Baker D."/>
            <person name="Gharbi K."/>
            <person name="Hall N."/>
            <person name="Watson M."/>
            <person name="Adriaenssens E.M."/>
            <person name="Foster-Nyarko E."/>
            <person name="Jarju S."/>
            <person name="Secka A."/>
            <person name="Antonio M."/>
            <person name="Oren A."/>
            <person name="Chaudhuri R.R."/>
            <person name="La Ragione R."/>
            <person name="Hildebrand F."/>
            <person name="Pallen M.J."/>
        </authorList>
    </citation>
    <scope>NUCLEOTIDE SEQUENCE</scope>
    <source>
        <strain evidence="17">ChiHejej3B27-2180</strain>
    </source>
</reference>
<dbReference type="GO" id="GO:0005737">
    <property type="term" value="C:cytoplasm"/>
    <property type="evidence" value="ECO:0007669"/>
    <property type="project" value="UniProtKB-SubCell"/>
</dbReference>
<evidence type="ECO:0000256" key="1">
    <source>
        <dbReference type="ARBA" id="ARBA00001206"/>
    </source>
</evidence>
<evidence type="ECO:0000256" key="8">
    <source>
        <dbReference type="ARBA" id="ARBA00022679"/>
    </source>
</evidence>
<evidence type="ECO:0000256" key="9">
    <source>
        <dbReference type="ARBA" id="ARBA00022741"/>
    </source>
</evidence>
<dbReference type="Gene3D" id="3.40.50.300">
    <property type="entry name" value="P-loop containing nucleotide triphosphate hydrolases"/>
    <property type="match status" value="1"/>
</dbReference>
<evidence type="ECO:0000256" key="14">
    <source>
        <dbReference type="HAMAP-Rule" id="MF_00215"/>
    </source>
</evidence>
<comment type="subcellular location">
    <subcellularLocation>
        <location evidence="2 14 15">Cytoplasm</location>
    </subcellularLocation>
</comment>
<reference evidence="17" key="2">
    <citation type="submission" date="2021-04" db="EMBL/GenBank/DDBJ databases">
        <authorList>
            <person name="Gilroy R."/>
        </authorList>
    </citation>
    <scope>NUCLEOTIDE SEQUENCE</scope>
    <source>
        <strain evidence="17">ChiHejej3B27-2180</strain>
    </source>
</reference>
<dbReference type="GO" id="GO:0015937">
    <property type="term" value="P:coenzyme A biosynthetic process"/>
    <property type="evidence" value="ECO:0007669"/>
    <property type="project" value="UniProtKB-UniRule"/>
</dbReference>
<dbReference type="InterPro" id="IPR006083">
    <property type="entry name" value="PRK/URK"/>
</dbReference>
<dbReference type="Pfam" id="PF00485">
    <property type="entry name" value="PRK"/>
    <property type="match status" value="1"/>
</dbReference>
<dbReference type="PIRSF" id="PIRSF000545">
    <property type="entry name" value="Pantothenate_kin"/>
    <property type="match status" value="1"/>
</dbReference>
<evidence type="ECO:0000256" key="6">
    <source>
        <dbReference type="ARBA" id="ARBA00015080"/>
    </source>
</evidence>
<feature type="domain" description="Phosphoribulokinase/uridine kinase" evidence="16">
    <location>
        <begin position="85"/>
        <end position="233"/>
    </location>
</feature>
<organism evidence="17 18">
    <name type="scientific">Candidatus Limosilactobacillus merdipullorum</name>
    <dbReference type="NCBI Taxonomy" id="2838653"/>
    <lineage>
        <taxon>Bacteria</taxon>
        <taxon>Bacillati</taxon>
        <taxon>Bacillota</taxon>
        <taxon>Bacilli</taxon>
        <taxon>Lactobacillales</taxon>
        <taxon>Lactobacillaceae</taxon>
        <taxon>Limosilactobacillus</taxon>
    </lineage>
</organism>
<proteinExistence type="inferred from homology"/>
<comment type="similarity">
    <text evidence="4 14 15">Belongs to the prokaryotic pantothenate kinase family.</text>
</comment>
<dbReference type="CDD" id="cd02025">
    <property type="entry name" value="PanK"/>
    <property type="match status" value="1"/>
</dbReference>
<evidence type="ECO:0000256" key="11">
    <source>
        <dbReference type="ARBA" id="ARBA00022840"/>
    </source>
</evidence>
<protein>
    <recommendedName>
        <fullName evidence="6 14">Pantothenate kinase</fullName>
        <ecNumber evidence="5 14">2.7.1.33</ecNumber>
    </recommendedName>
    <alternativeName>
        <fullName evidence="13 14">Pantothenic acid kinase</fullName>
    </alternativeName>
</protein>
<feature type="binding site" evidence="14">
    <location>
        <begin position="90"/>
        <end position="97"/>
    </location>
    <ligand>
        <name>ATP</name>
        <dbReference type="ChEBI" id="CHEBI:30616"/>
    </ligand>
</feature>
<dbReference type="Proteomes" id="UP000886878">
    <property type="component" value="Unassembled WGS sequence"/>
</dbReference>
<gene>
    <name evidence="14 17" type="primary">coaA</name>
    <name evidence="17" type="ORF">H9876_03225</name>
</gene>
<evidence type="ECO:0000256" key="10">
    <source>
        <dbReference type="ARBA" id="ARBA00022777"/>
    </source>
</evidence>
<dbReference type="EMBL" id="DXGK01000064">
    <property type="protein sequence ID" value="HIW70379.1"/>
    <property type="molecule type" value="Genomic_DNA"/>
</dbReference>
<evidence type="ECO:0000256" key="13">
    <source>
        <dbReference type="ARBA" id="ARBA00032866"/>
    </source>
</evidence>
<evidence type="ECO:0000259" key="16">
    <source>
        <dbReference type="Pfam" id="PF00485"/>
    </source>
</evidence>
<dbReference type="GO" id="GO:0005524">
    <property type="term" value="F:ATP binding"/>
    <property type="evidence" value="ECO:0007669"/>
    <property type="project" value="UniProtKB-UniRule"/>
</dbReference>
<evidence type="ECO:0000256" key="4">
    <source>
        <dbReference type="ARBA" id="ARBA00006087"/>
    </source>
</evidence>
<name>A0A9D1U4I5_9LACO</name>
<keyword evidence="11 14" id="KW-0067">ATP-binding</keyword>
<evidence type="ECO:0000256" key="5">
    <source>
        <dbReference type="ARBA" id="ARBA00012102"/>
    </source>
</evidence>
<accession>A0A9D1U4I5</accession>
<dbReference type="InterPro" id="IPR027417">
    <property type="entry name" value="P-loop_NTPase"/>
</dbReference>
<sequence length="305" mass="35681">MENYSNYDHFDRQTWHSFFPSNTVSLTQDNLDEIKSLNDQISIKDVNDVYLPLIKLLQLKYQNYLQWQLQKMTFIKQPTSRVPYIIGIAGSVAVGKSTTARLLQILLHRLMPDRRVSLVTTDGFLFPNAKLKRRGIMDRKGFPESYDMEALLNFLNEVKGGKEQIKVPIYSHQTYDVDPVNYQLLDRPDIVIVEGINTLQLPSNQRLYVSDFFDCALYVDASAKLAEKWYLERFGVLLDTALTDPTNYYYPLSHDRDHAFAVARSVWEKVNLPNLTQYILPTRNRAEIILHKTDHHYIDRIYLRK</sequence>
<dbReference type="GO" id="GO:0004594">
    <property type="term" value="F:pantothenate kinase activity"/>
    <property type="evidence" value="ECO:0007669"/>
    <property type="project" value="UniProtKB-UniRule"/>
</dbReference>
<evidence type="ECO:0000256" key="3">
    <source>
        <dbReference type="ARBA" id="ARBA00005225"/>
    </source>
</evidence>
<evidence type="ECO:0000256" key="12">
    <source>
        <dbReference type="ARBA" id="ARBA00022993"/>
    </source>
</evidence>
<dbReference type="AlphaFoldDB" id="A0A9D1U4I5"/>
<evidence type="ECO:0000313" key="18">
    <source>
        <dbReference type="Proteomes" id="UP000886878"/>
    </source>
</evidence>
<keyword evidence="12 14" id="KW-0173">Coenzyme A biosynthesis</keyword>
<evidence type="ECO:0000256" key="15">
    <source>
        <dbReference type="RuleBase" id="RU003530"/>
    </source>
</evidence>